<dbReference type="InterPro" id="IPR001387">
    <property type="entry name" value="Cro/C1-type_HTH"/>
</dbReference>
<evidence type="ECO:0000313" key="1">
    <source>
        <dbReference type="EMBL" id="MBB5836373.1"/>
    </source>
</evidence>
<comment type="caution">
    <text evidence="1">The sequence shown here is derived from an EMBL/GenBank/DDBJ whole genome shotgun (WGS) entry which is preliminary data.</text>
</comment>
<dbReference type="CDD" id="cd00093">
    <property type="entry name" value="HTH_XRE"/>
    <property type="match status" value="1"/>
</dbReference>
<accession>A0A7W9MUV5</accession>
<sequence>MAVIEKWTGRHAQALREALRLTNESFAERLGIAPRTITKWKERPDMLPSPHLQEALDAELARAPVDVQTRFAANLGEPDQRIALDQASIGQLNAAVTDLARLLARIEVSGFQQPSAH</sequence>
<dbReference type="Proteomes" id="UP000549971">
    <property type="component" value="Unassembled WGS sequence"/>
</dbReference>
<dbReference type="SUPFAM" id="SSF47413">
    <property type="entry name" value="lambda repressor-like DNA-binding domains"/>
    <property type="match status" value="1"/>
</dbReference>
<dbReference type="EMBL" id="JACHMY010000001">
    <property type="protein sequence ID" value="MBB5836373.1"/>
    <property type="molecule type" value="Genomic_DNA"/>
</dbReference>
<dbReference type="RefSeq" id="WP_184795894.1">
    <property type="nucleotide sequence ID" value="NZ_JACHMY010000001.1"/>
</dbReference>
<dbReference type="Gene3D" id="1.10.260.40">
    <property type="entry name" value="lambda repressor-like DNA-binding domains"/>
    <property type="match status" value="1"/>
</dbReference>
<proteinExistence type="predicted"/>
<protein>
    <submittedName>
        <fullName evidence="1">Transcriptional regulator with XRE-family HTH domain</fullName>
    </submittedName>
</protein>
<reference evidence="1 2" key="1">
    <citation type="submission" date="2020-08" db="EMBL/GenBank/DDBJ databases">
        <title>Sequencing the genomes of 1000 actinobacteria strains.</title>
        <authorList>
            <person name="Klenk H.-P."/>
        </authorList>
    </citation>
    <scope>NUCLEOTIDE SEQUENCE [LARGE SCALE GENOMIC DNA]</scope>
    <source>
        <strain evidence="1 2">DSM 28967</strain>
    </source>
</reference>
<evidence type="ECO:0000313" key="2">
    <source>
        <dbReference type="Proteomes" id="UP000549971"/>
    </source>
</evidence>
<dbReference type="InterPro" id="IPR010982">
    <property type="entry name" value="Lambda_DNA-bd_dom_sf"/>
</dbReference>
<dbReference type="AlphaFoldDB" id="A0A7W9MUV5"/>
<gene>
    <name evidence="1" type="ORF">HDA39_003107</name>
</gene>
<keyword evidence="2" id="KW-1185">Reference proteome</keyword>
<dbReference type="GO" id="GO:0003677">
    <property type="term" value="F:DNA binding"/>
    <property type="evidence" value="ECO:0007669"/>
    <property type="project" value="InterPro"/>
</dbReference>
<organism evidence="1 2">
    <name type="scientific">Kribbella italica</name>
    <dbReference type="NCBI Taxonomy" id="1540520"/>
    <lineage>
        <taxon>Bacteria</taxon>
        <taxon>Bacillati</taxon>
        <taxon>Actinomycetota</taxon>
        <taxon>Actinomycetes</taxon>
        <taxon>Propionibacteriales</taxon>
        <taxon>Kribbellaceae</taxon>
        <taxon>Kribbella</taxon>
    </lineage>
</organism>
<name>A0A7W9MUV5_9ACTN</name>